<feature type="transmembrane region" description="Helical" evidence="7">
    <location>
        <begin position="229"/>
        <end position="248"/>
    </location>
</feature>
<dbReference type="OrthoDB" id="161593at2759"/>
<dbReference type="GO" id="GO:0016020">
    <property type="term" value="C:membrane"/>
    <property type="evidence" value="ECO:0007669"/>
    <property type="project" value="UniProtKB-SubCell"/>
</dbReference>
<feature type="transmembrane region" description="Helical" evidence="7">
    <location>
        <begin position="379"/>
        <end position="397"/>
    </location>
</feature>
<feature type="transmembrane region" description="Helical" evidence="7">
    <location>
        <begin position="409"/>
        <end position="432"/>
    </location>
</feature>
<dbReference type="Proteomes" id="UP000434957">
    <property type="component" value="Unassembled WGS sequence"/>
</dbReference>
<accession>A0A6A3P875</accession>
<evidence type="ECO:0000256" key="4">
    <source>
        <dbReference type="ARBA" id="ARBA00022692"/>
    </source>
</evidence>
<feature type="transmembrane region" description="Helical" evidence="7">
    <location>
        <begin position="346"/>
        <end position="367"/>
    </location>
</feature>
<dbReference type="InterPro" id="IPR039309">
    <property type="entry name" value="BT1"/>
</dbReference>
<gene>
    <name evidence="9" type="ORF">PR001_g2953</name>
    <name evidence="8" type="ORF">PR002_g12636</name>
    <name evidence="10" type="ORF">PR003_g3041</name>
</gene>
<feature type="transmembrane region" description="Helical" evidence="7">
    <location>
        <begin position="268"/>
        <end position="287"/>
    </location>
</feature>
<evidence type="ECO:0000313" key="10">
    <source>
        <dbReference type="EMBL" id="KAE9355033.1"/>
    </source>
</evidence>
<evidence type="ECO:0008006" key="14">
    <source>
        <dbReference type="Google" id="ProtNLM"/>
    </source>
</evidence>
<feature type="transmembrane region" description="Helical" evidence="7">
    <location>
        <begin position="558"/>
        <end position="582"/>
    </location>
</feature>
<evidence type="ECO:0000313" key="13">
    <source>
        <dbReference type="Proteomes" id="UP000435112"/>
    </source>
</evidence>
<keyword evidence="3" id="KW-0813">Transport</keyword>
<comment type="subcellular location">
    <subcellularLocation>
        <location evidence="1">Membrane</location>
        <topology evidence="1">Multi-pass membrane protein</topology>
    </subcellularLocation>
</comment>
<feature type="transmembrane region" description="Helical" evidence="7">
    <location>
        <begin position="92"/>
        <end position="114"/>
    </location>
</feature>
<dbReference type="InterPro" id="IPR036259">
    <property type="entry name" value="MFS_trans_sf"/>
</dbReference>
<keyword evidence="5 7" id="KW-1133">Transmembrane helix</keyword>
<name>A0A6A3P875_9STRA</name>
<evidence type="ECO:0000256" key="5">
    <source>
        <dbReference type="ARBA" id="ARBA00022989"/>
    </source>
</evidence>
<proteinExistence type="inferred from homology"/>
<sequence>MASLTSDAKSSGIWLKSSSKSMSLSSEELSLSLDSLPAELRGDPLVLLHAAPPDPFVLGERREYEFYGLEPDGALRPGGQVPLLSRRAVGLLLNYACIGGLYGGINSVVVPFLSRYLELEQYQVRAASTVINAAWNFKAFGGLLTDSLRICGYRRKPYLITGWLLCVASLLYLGASRMPAAGDTDVAWRYVLFMTLGTIGFFLANVAADGIVVEMTQREPLPTRGHTQVSIYVARTLGFIVIDLFVGATFNGSAYGGPFSWSLSLNQVMLVMAACAVVSLVGSVWFLHEDPTAQTVSVFSFAGVVSCPVASARHQPDTAPLDPPLGFRARCQLVWRLLQSRAMWQLLIFQLVASFTVSMNSTAVSAIEANWVDVEPWPKTVATAVWYLAFVGGLLATRRFLLRGAWGHLFCIATFWSVGVEVVTVACTVFHVVSRRSFWLYMPVLAAPAMALRFLVLVFPIIELAPRGAEGTTYGLVITFRNMAIPLGTTAYKAIDSYFSVSDEDVTGDSESTRMQVSYTYLIAWAFQLFSLAFVGLLPHQKLEVQQLRYYGGYSTSGGWFVMIVLISVLIYISTANVLSLFKSTSCLRMVGGAGC</sequence>
<reference evidence="11 13" key="1">
    <citation type="submission" date="2018-09" db="EMBL/GenBank/DDBJ databases">
        <title>Genomic investigation of the strawberry pathogen Phytophthora fragariae indicates pathogenicity is determined by transcriptional variation in three key races.</title>
        <authorList>
            <person name="Adams T.M."/>
            <person name="Armitage A.D."/>
            <person name="Sobczyk M.K."/>
            <person name="Bates H.J."/>
            <person name="Dunwell J.M."/>
            <person name="Nellist C.F."/>
            <person name="Harrison R.J."/>
        </authorList>
    </citation>
    <scope>NUCLEOTIDE SEQUENCE [LARGE SCALE GENOMIC DNA]</scope>
    <source>
        <strain evidence="9 11">SCRP249</strain>
        <strain evidence="8 13">SCRP324</strain>
        <strain evidence="10 12">SCRP333</strain>
    </source>
</reference>
<dbReference type="PANTHER" id="PTHR31585">
    <property type="entry name" value="FOLATE-BIOPTERIN TRANSPORTER 1, CHLOROPLASTIC"/>
    <property type="match status" value="1"/>
</dbReference>
<evidence type="ECO:0000256" key="2">
    <source>
        <dbReference type="ARBA" id="ARBA00007015"/>
    </source>
</evidence>
<evidence type="ECO:0000256" key="6">
    <source>
        <dbReference type="ARBA" id="ARBA00023136"/>
    </source>
</evidence>
<dbReference type="AlphaFoldDB" id="A0A6A3P875"/>
<evidence type="ECO:0000256" key="3">
    <source>
        <dbReference type="ARBA" id="ARBA00022448"/>
    </source>
</evidence>
<dbReference type="EMBL" id="QXFV01000107">
    <property type="protein sequence ID" value="KAE9049812.1"/>
    <property type="molecule type" value="Genomic_DNA"/>
</dbReference>
<dbReference type="Pfam" id="PF03092">
    <property type="entry name" value="BT1"/>
    <property type="match status" value="1"/>
</dbReference>
<dbReference type="Proteomes" id="UP000435112">
    <property type="component" value="Unassembled WGS sequence"/>
</dbReference>
<feature type="transmembrane region" description="Helical" evidence="7">
    <location>
        <begin position="157"/>
        <end position="175"/>
    </location>
</feature>
<evidence type="ECO:0000313" key="9">
    <source>
        <dbReference type="EMBL" id="KAE9049812.1"/>
    </source>
</evidence>
<keyword evidence="4 7" id="KW-0812">Transmembrane</keyword>
<comment type="caution">
    <text evidence="9">The sequence shown here is derived from an EMBL/GenBank/DDBJ whole genome shotgun (WGS) entry which is preliminary data.</text>
</comment>
<evidence type="ECO:0000313" key="12">
    <source>
        <dbReference type="Proteomes" id="UP000434957"/>
    </source>
</evidence>
<dbReference type="EMBL" id="QXFU01000804">
    <property type="protein sequence ID" value="KAE9020027.1"/>
    <property type="molecule type" value="Genomic_DNA"/>
</dbReference>
<protein>
    <recommendedName>
        <fullName evidence="14">Transmembrane protein</fullName>
    </recommendedName>
</protein>
<dbReference type="PANTHER" id="PTHR31585:SF5">
    <property type="entry name" value="RNA-BINDING S4 DOMAIN-CONTAINING PROTEIN"/>
    <property type="match status" value="1"/>
</dbReference>
<keyword evidence="6 7" id="KW-0472">Membrane</keyword>
<dbReference type="EMBL" id="QXFT01000102">
    <property type="protein sequence ID" value="KAE9355033.1"/>
    <property type="molecule type" value="Genomic_DNA"/>
</dbReference>
<evidence type="ECO:0000313" key="8">
    <source>
        <dbReference type="EMBL" id="KAE9020027.1"/>
    </source>
</evidence>
<feature type="transmembrane region" description="Helical" evidence="7">
    <location>
        <begin position="438"/>
        <end position="462"/>
    </location>
</feature>
<feature type="transmembrane region" description="Helical" evidence="7">
    <location>
        <begin position="187"/>
        <end position="208"/>
    </location>
</feature>
<organism evidence="9 11">
    <name type="scientific">Phytophthora rubi</name>
    <dbReference type="NCBI Taxonomy" id="129364"/>
    <lineage>
        <taxon>Eukaryota</taxon>
        <taxon>Sar</taxon>
        <taxon>Stramenopiles</taxon>
        <taxon>Oomycota</taxon>
        <taxon>Peronosporomycetes</taxon>
        <taxon>Peronosporales</taxon>
        <taxon>Peronosporaceae</taxon>
        <taxon>Phytophthora</taxon>
    </lineage>
</organism>
<evidence type="ECO:0000313" key="11">
    <source>
        <dbReference type="Proteomes" id="UP000429607"/>
    </source>
</evidence>
<dbReference type="Gene3D" id="1.20.1250.20">
    <property type="entry name" value="MFS general substrate transporter like domains"/>
    <property type="match status" value="1"/>
</dbReference>
<feature type="transmembrane region" description="Helical" evidence="7">
    <location>
        <begin position="126"/>
        <end position="145"/>
    </location>
</feature>
<feature type="transmembrane region" description="Helical" evidence="7">
    <location>
        <begin position="519"/>
        <end position="538"/>
    </location>
</feature>
<evidence type="ECO:0000256" key="1">
    <source>
        <dbReference type="ARBA" id="ARBA00004141"/>
    </source>
</evidence>
<evidence type="ECO:0000256" key="7">
    <source>
        <dbReference type="SAM" id="Phobius"/>
    </source>
</evidence>
<keyword evidence="12" id="KW-1185">Reference proteome</keyword>
<dbReference type="SUPFAM" id="SSF103473">
    <property type="entry name" value="MFS general substrate transporter"/>
    <property type="match status" value="1"/>
</dbReference>
<comment type="similarity">
    <text evidence="2">Belongs to the major facilitator superfamily. Folate-biopterin transporter (TC 2.A.71) family.</text>
</comment>
<dbReference type="Proteomes" id="UP000429607">
    <property type="component" value="Unassembled WGS sequence"/>
</dbReference>